<dbReference type="PROSITE" id="PS51375">
    <property type="entry name" value="PPR"/>
    <property type="match status" value="5"/>
</dbReference>
<dbReference type="PANTHER" id="PTHR47926:SF497">
    <property type="entry name" value="TETRATRICOPEPTIDE-LIKE HELICAL DOMAIN SUPERFAMILY"/>
    <property type="match status" value="1"/>
</dbReference>
<evidence type="ECO:0000256" key="2">
    <source>
        <dbReference type="ARBA" id="ARBA00022946"/>
    </source>
</evidence>
<dbReference type="SUPFAM" id="SSF48452">
    <property type="entry name" value="TPR-like"/>
    <property type="match status" value="1"/>
</dbReference>
<keyword evidence="3" id="KW-0479">Metal-binding</keyword>
<dbReference type="PANTHER" id="PTHR47926">
    <property type="entry name" value="PENTATRICOPEPTIDE REPEAT-CONTAINING PROTEIN"/>
    <property type="match status" value="1"/>
</dbReference>
<keyword evidence="3" id="KW-0862">Zinc</keyword>
<evidence type="ECO:0000313" key="6">
    <source>
        <dbReference type="EMBL" id="CAD6270774.1"/>
    </source>
</evidence>
<dbReference type="GO" id="GO:0005737">
    <property type="term" value="C:cytoplasm"/>
    <property type="evidence" value="ECO:0007669"/>
    <property type="project" value="UniProtKB-ARBA"/>
</dbReference>
<dbReference type="FunFam" id="1.25.40.10:FF:000348">
    <property type="entry name" value="Pentatricopeptide repeat-containing protein chloroplastic"/>
    <property type="match status" value="1"/>
</dbReference>
<dbReference type="FunFam" id="1.25.40.10:FF:001579">
    <property type="entry name" value="Pentatricopeptide repeat-containing protein"/>
    <property type="match status" value="1"/>
</dbReference>
<keyword evidence="3" id="KW-0863">Zinc-finger</keyword>
<evidence type="ECO:0000256" key="1">
    <source>
        <dbReference type="ARBA" id="ARBA00022737"/>
    </source>
</evidence>
<dbReference type="Gene3D" id="3.30.160.60">
    <property type="entry name" value="Classic Zinc Finger"/>
    <property type="match status" value="4"/>
</dbReference>
<keyword evidence="7" id="KW-1185">Reference proteome</keyword>
<dbReference type="SUPFAM" id="SSF57667">
    <property type="entry name" value="beta-beta-alpha zinc fingers"/>
    <property type="match status" value="3"/>
</dbReference>
<proteinExistence type="predicted"/>
<evidence type="ECO:0000313" key="7">
    <source>
        <dbReference type="Proteomes" id="UP000604825"/>
    </source>
</evidence>
<dbReference type="InterPro" id="IPR046960">
    <property type="entry name" value="PPR_At4g14850-like_plant"/>
</dbReference>
<reference evidence="6" key="1">
    <citation type="submission" date="2020-10" db="EMBL/GenBank/DDBJ databases">
        <authorList>
            <person name="Han B."/>
            <person name="Lu T."/>
            <person name="Zhao Q."/>
            <person name="Huang X."/>
            <person name="Zhao Y."/>
        </authorList>
    </citation>
    <scope>NUCLEOTIDE SEQUENCE</scope>
</reference>
<evidence type="ECO:0000256" key="4">
    <source>
        <dbReference type="PROSITE-ProRule" id="PRU00708"/>
    </source>
</evidence>
<dbReference type="Pfam" id="PF20431">
    <property type="entry name" value="E_motif"/>
    <property type="match status" value="1"/>
</dbReference>
<dbReference type="SMART" id="SM00355">
    <property type="entry name" value="ZnF_C2H2"/>
    <property type="match status" value="9"/>
</dbReference>
<name>A0A811RL85_9POAL</name>
<dbReference type="Gene3D" id="1.25.40.10">
    <property type="entry name" value="Tetratricopeptide repeat domain"/>
    <property type="match status" value="3"/>
</dbReference>
<sequence length="866" mass="98100">MNRSVCHHLLAQCKKLRELQRIHALAVTHGLHPNHQSVSCKIFRCYADFGRVADARKLFDEIPHPDLISFTSLMSLHLQLDHQREAISLFARVVAAGHRPDGFAVVGALSASSGAGDQVVGRAVHGLIFRLGLDHEVVVGNALIDMYSQCGKFESAVKVFDRMSLKDEVTWGSMLHGYIKCAGVDSALSFFDQVPVRSVVAWTALITGHVQGRQPVRALELFGRMVLEGHRPTNHVTIVGVLSACADIGALDLGRVIHGYGSKCNANSNIIVSNALMDMYAKSGCIEMAFSVFQEVQSKDSFTWTTMISCCTVQGDGKKALELFRNMLRAGVVPNSVTFVSVLSACSHAGLIEEGRELFDRMRQVYKIDPLLEHYGCMIDLLGRGGLLEEAEALIADMNVEPDIVIWRSLLSACLVRGNYRLAEIAGKEIIKREPGDDGVYVLLWNMYASSNKWREAREMRQQMLTHKIFKKPGCSWIEIDGVVHEFLMCSEVDVDRDASVGQKGCKDIRRYKCEFCTVVRSKKCLIQAHMVAHHKDELDKSEIYNSNGENIVHEEEHRCQECGSCFQKPAHLKQHMQSHSHERLFICPLEDCPFSYKRKDHLNRHMLKHEGKLFSCTVDGCDRRFSMKANMQRHVKEIHEDENVCKSNQQFICKEEGCNKVFKYSSKLKKHEESHVKLDYVEVLCGEPGCMKMFTNVEYLRAHNQSCHRYVQCEICGEKYLKKNIKRHLQSHDKVPSGERMKCTFEGCEHSFSNKSNLTKHVKACHDQLKPFKCQIAGCGKAFTYKHVRDNHEKSGAHVYIEGDFEEMDEQLRARPRGGRKRKALTVETLTRKRVTIPGEASLLDDGVEYLRWLLYSGDNSSETR</sequence>
<dbReference type="PROSITE" id="PS50157">
    <property type="entry name" value="ZINC_FINGER_C2H2_2"/>
    <property type="match status" value="6"/>
</dbReference>
<feature type="repeat" description="PPR" evidence="4">
    <location>
        <begin position="198"/>
        <end position="232"/>
    </location>
</feature>
<accession>A0A811RL85</accession>
<evidence type="ECO:0000259" key="5">
    <source>
        <dbReference type="PROSITE" id="PS50157"/>
    </source>
</evidence>
<gene>
    <name evidence="6" type="ORF">NCGR_LOCUS54066</name>
</gene>
<dbReference type="FunFam" id="1.25.40.10:FF:000277">
    <property type="entry name" value="Pentatricopeptide repeat-containing protein, mitochondrial"/>
    <property type="match status" value="1"/>
</dbReference>
<dbReference type="GO" id="GO:0008270">
    <property type="term" value="F:zinc ion binding"/>
    <property type="evidence" value="ECO:0007669"/>
    <property type="project" value="UniProtKB-KW"/>
</dbReference>
<dbReference type="InterPro" id="IPR036236">
    <property type="entry name" value="Znf_C2H2_sf"/>
</dbReference>
<dbReference type="EMBL" id="CAJGYO010000015">
    <property type="protein sequence ID" value="CAD6270774.1"/>
    <property type="molecule type" value="Genomic_DNA"/>
</dbReference>
<dbReference type="GO" id="GO:0003723">
    <property type="term" value="F:RNA binding"/>
    <property type="evidence" value="ECO:0007669"/>
    <property type="project" value="InterPro"/>
</dbReference>
<dbReference type="Pfam" id="PF01535">
    <property type="entry name" value="PPR"/>
    <property type="match status" value="4"/>
</dbReference>
<dbReference type="Pfam" id="PF00096">
    <property type="entry name" value="zf-C2H2"/>
    <property type="match status" value="3"/>
</dbReference>
<dbReference type="GO" id="GO:0016556">
    <property type="term" value="P:mRNA modification"/>
    <property type="evidence" value="ECO:0007669"/>
    <property type="project" value="UniProtKB-ARBA"/>
</dbReference>
<protein>
    <recommendedName>
        <fullName evidence="5">C2H2-type domain-containing protein</fullName>
    </recommendedName>
</protein>
<dbReference type="Pfam" id="PF13041">
    <property type="entry name" value="PPR_2"/>
    <property type="match status" value="1"/>
</dbReference>
<dbReference type="InterPro" id="IPR002885">
    <property type="entry name" value="PPR_rpt"/>
</dbReference>
<dbReference type="InterPro" id="IPR046848">
    <property type="entry name" value="E_motif"/>
</dbReference>
<evidence type="ECO:0000256" key="3">
    <source>
        <dbReference type="PROSITE-ProRule" id="PRU00042"/>
    </source>
</evidence>
<feature type="domain" description="C2H2-type" evidence="5">
    <location>
        <begin position="652"/>
        <end position="676"/>
    </location>
</feature>
<feature type="repeat" description="PPR" evidence="4">
    <location>
        <begin position="300"/>
        <end position="334"/>
    </location>
</feature>
<dbReference type="InterPro" id="IPR011990">
    <property type="entry name" value="TPR-like_helical_dom_sf"/>
</dbReference>
<comment type="caution">
    <text evidence="6">The sequence shown here is derived from an EMBL/GenBank/DDBJ whole genome shotgun (WGS) entry which is preliminary data.</text>
</comment>
<feature type="domain" description="C2H2-type" evidence="5">
    <location>
        <begin position="558"/>
        <end position="585"/>
    </location>
</feature>
<feature type="repeat" description="PPR" evidence="4">
    <location>
        <begin position="335"/>
        <end position="365"/>
    </location>
</feature>
<dbReference type="OrthoDB" id="427030at2759"/>
<keyword evidence="2" id="KW-0809">Transit peptide</keyword>
<dbReference type="InterPro" id="IPR013087">
    <property type="entry name" value="Znf_C2H2_type"/>
</dbReference>
<dbReference type="Proteomes" id="UP000604825">
    <property type="component" value="Unassembled WGS sequence"/>
</dbReference>
<feature type="domain" description="C2H2-type" evidence="5">
    <location>
        <begin position="586"/>
        <end position="615"/>
    </location>
</feature>
<feature type="domain" description="C2H2-type" evidence="5">
    <location>
        <begin position="742"/>
        <end position="772"/>
    </location>
</feature>
<dbReference type="NCBIfam" id="TIGR00756">
    <property type="entry name" value="PPR"/>
    <property type="match status" value="5"/>
</dbReference>
<dbReference type="AlphaFoldDB" id="A0A811RL85"/>
<dbReference type="PROSITE" id="PS00028">
    <property type="entry name" value="ZINC_FINGER_C2H2_1"/>
    <property type="match status" value="7"/>
</dbReference>
<keyword evidence="1" id="KW-0677">Repeat</keyword>
<feature type="repeat" description="PPR" evidence="4">
    <location>
        <begin position="66"/>
        <end position="100"/>
    </location>
</feature>
<feature type="repeat" description="PPR" evidence="4">
    <location>
        <begin position="136"/>
        <end position="170"/>
    </location>
</feature>
<feature type="domain" description="C2H2-type" evidence="5">
    <location>
        <begin position="615"/>
        <end position="645"/>
    </location>
</feature>
<feature type="domain" description="C2H2-type" evidence="5">
    <location>
        <begin position="773"/>
        <end position="799"/>
    </location>
</feature>
<organism evidence="6 7">
    <name type="scientific">Miscanthus lutarioriparius</name>
    <dbReference type="NCBI Taxonomy" id="422564"/>
    <lineage>
        <taxon>Eukaryota</taxon>
        <taxon>Viridiplantae</taxon>
        <taxon>Streptophyta</taxon>
        <taxon>Embryophyta</taxon>
        <taxon>Tracheophyta</taxon>
        <taxon>Spermatophyta</taxon>
        <taxon>Magnoliopsida</taxon>
        <taxon>Liliopsida</taxon>
        <taxon>Poales</taxon>
        <taxon>Poaceae</taxon>
        <taxon>PACMAD clade</taxon>
        <taxon>Panicoideae</taxon>
        <taxon>Andropogonodae</taxon>
        <taxon>Andropogoneae</taxon>
        <taxon>Saccharinae</taxon>
        <taxon>Miscanthus</taxon>
    </lineage>
</organism>